<keyword evidence="3" id="KW-0804">Transcription</keyword>
<keyword evidence="2 4" id="KW-0238">DNA-binding</keyword>
<organism evidence="6 7">
    <name type="scientific">Actinomadura logoneensis</name>
    <dbReference type="NCBI Taxonomy" id="2293572"/>
    <lineage>
        <taxon>Bacteria</taxon>
        <taxon>Bacillati</taxon>
        <taxon>Actinomycetota</taxon>
        <taxon>Actinomycetes</taxon>
        <taxon>Streptosporangiales</taxon>
        <taxon>Thermomonosporaceae</taxon>
        <taxon>Actinomadura</taxon>
    </lineage>
</organism>
<evidence type="ECO:0000313" key="7">
    <source>
        <dbReference type="Proteomes" id="UP000261811"/>
    </source>
</evidence>
<dbReference type="InterPro" id="IPR036271">
    <property type="entry name" value="Tet_transcr_reg_TetR-rel_C_sf"/>
</dbReference>
<dbReference type="GO" id="GO:0000976">
    <property type="term" value="F:transcription cis-regulatory region binding"/>
    <property type="evidence" value="ECO:0007669"/>
    <property type="project" value="TreeGrafter"/>
</dbReference>
<dbReference type="GO" id="GO:0003700">
    <property type="term" value="F:DNA-binding transcription factor activity"/>
    <property type="evidence" value="ECO:0007669"/>
    <property type="project" value="TreeGrafter"/>
</dbReference>
<dbReference type="RefSeq" id="WP_117357007.1">
    <property type="nucleotide sequence ID" value="NZ_QURH01000174.1"/>
</dbReference>
<name>A0A372JPU3_9ACTN</name>
<gene>
    <name evidence="6" type="ORF">DZF91_08995</name>
</gene>
<keyword evidence="1" id="KW-0805">Transcription regulation</keyword>
<dbReference type="InterPro" id="IPR001647">
    <property type="entry name" value="HTH_TetR"/>
</dbReference>
<dbReference type="InterPro" id="IPR025996">
    <property type="entry name" value="MT1864/Rv1816-like_C"/>
</dbReference>
<dbReference type="Pfam" id="PF00440">
    <property type="entry name" value="TetR_N"/>
    <property type="match status" value="1"/>
</dbReference>
<evidence type="ECO:0000256" key="1">
    <source>
        <dbReference type="ARBA" id="ARBA00023015"/>
    </source>
</evidence>
<feature type="DNA-binding region" description="H-T-H motif" evidence="4">
    <location>
        <begin position="27"/>
        <end position="46"/>
    </location>
</feature>
<dbReference type="InterPro" id="IPR009057">
    <property type="entry name" value="Homeodomain-like_sf"/>
</dbReference>
<evidence type="ECO:0000313" key="6">
    <source>
        <dbReference type="EMBL" id="RFU41979.1"/>
    </source>
</evidence>
<dbReference type="OrthoDB" id="71867at2"/>
<protein>
    <submittedName>
        <fullName evidence="6">TetR/AcrR family transcriptional regulator</fullName>
    </submittedName>
</protein>
<dbReference type="Proteomes" id="UP000261811">
    <property type="component" value="Unassembled WGS sequence"/>
</dbReference>
<accession>A0A372JPU3</accession>
<dbReference type="EMBL" id="QURH01000174">
    <property type="protein sequence ID" value="RFU41979.1"/>
    <property type="molecule type" value="Genomic_DNA"/>
</dbReference>
<evidence type="ECO:0000256" key="2">
    <source>
        <dbReference type="ARBA" id="ARBA00023125"/>
    </source>
</evidence>
<dbReference type="SUPFAM" id="SSF48498">
    <property type="entry name" value="Tetracyclin repressor-like, C-terminal domain"/>
    <property type="match status" value="1"/>
</dbReference>
<dbReference type="InterPro" id="IPR050109">
    <property type="entry name" value="HTH-type_TetR-like_transc_reg"/>
</dbReference>
<keyword evidence="7" id="KW-1185">Reference proteome</keyword>
<comment type="caution">
    <text evidence="6">The sequence shown here is derived from an EMBL/GenBank/DDBJ whole genome shotgun (WGS) entry which is preliminary data.</text>
</comment>
<proteinExistence type="predicted"/>
<dbReference type="Gene3D" id="1.10.10.60">
    <property type="entry name" value="Homeodomain-like"/>
    <property type="match status" value="1"/>
</dbReference>
<evidence type="ECO:0000259" key="5">
    <source>
        <dbReference type="PROSITE" id="PS50977"/>
    </source>
</evidence>
<feature type="domain" description="HTH tetR-type" evidence="5">
    <location>
        <begin position="4"/>
        <end position="64"/>
    </location>
</feature>
<reference evidence="6 7" key="1">
    <citation type="submission" date="2018-08" db="EMBL/GenBank/DDBJ databases">
        <title>Actinomadura jelena sp. nov., a novel Actinomycete isolated from soil in Chad.</title>
        <authorList>
            <person name="Shi L."/>
        </authorList>
    </citation>
    <scope>NUCLEOTIDE SEQUENCE [LARGE SCALE GENOMIC DNA]</scope>
    <source>
        <strain evidence="6 7">NEAU-G17</strain>
    </source>
</reference>
<evidence type="ECO:0000256" key="4">
    <source>
        <dbReference type="PROSITE-ProRule" id="PRU00335"/>
    </source>
</evidence>
<dbReference type="SUPFAM" id="SSF46689">
    <property type="entry name" value="Homeodomain-like"/>
    <property type="match status" value="1"/>
</dbReference>
<dbReference type="PROSITE" id="PS50977">
    <property type="entry name" value="HTH_TETR_2"/>
    <property type="match status" value="1"/>
</dbReference>
<dbReference type="PANTHER" id="PTHR30055">
    <property type="entry name" value="HTH-TYPE TRANSCRIPTIONAL REGULATOR RUTR"/>
    <property type="match status" value="1"/>
</dbReference>
<dbReference type="PANTHER" id="PTHR30055:SF239">
    <property type="entry name" value="TRANSCRIPTIONAL REGULATORY PROTEIN"/>
    <property type="match status" value="1"/>
</dbReference>
<dbReference type="Gene3D" id="1.10.357.10">
    <property type="entry name" value="Tetracycline Repressor, domain 2"/>
    <property type="match status" value="1"/>
</dbReference>
<evidence type="ECO:0000256" key="3">
    <source>
        <dbReference type="ARBA" id="ARBA00023163"/>
    </source>
</evidence>
<dbReference type="AlphaFoldDB" id="A0A372JPU3"/>
<dbReference type="PRINTS" id="PR00455">
    <property type="entry name" value="HTHTETR"/>
</dbReference>
<dbReference type="Pfam" id="PF13305">
    <property type="entry name" value="TetR_C_33"/>
    <property type="match status" value="1"/>
</dbReference>
<sequence>MADRPRARQIVDAARELLETEGADALTMRRIADRLGIRAPSLYKHFPDKQAVEAELIAQGLAEMADVQEAALAREAERPLAPEGERPLVALGAAYRAYALAHPHLYRLMTEGPLPRHLLPDGLEQRAALPLVRTVPDEHRARAVWAFAHGMVTLEMDGRFPPGADLDRAWQVGLAALAD</sequence>